<evidence type="ECO:0000259" key="7">
    <source>
        <dbReference type="PROSITE" id="PS50214"/>
    </source>
</evidence>
<dbReference type="Proteomes" id="UP000001610">
    <property type="component" value="Unassembled WGS sequence"/>
</dbReference>
<dbReference type="OrthoDB" id="5951731at2759"/>
<keyword evidence="1" id="KW-1015">Disulfide bond</keyword>
<keyword evidence="10" id="KW-1185">Reference proteome</keyword>
<feature type="active site" evidence="4">
    <location>
        <position position="513"/>
    </location>
</feature>
<evidence type="ECO:0000256" key="2">
    <source>
        <dbReference type="ARBA" id="ARBA00056552"/>
    </source>
</evidence>
<sequence length="907" mass="96719">MPHRIIALSAARYLRLYTDRYLPTYLAGLAGHLPRQGTSNTNLNLPFLHRCALSLPSPSASTELTGPAQQASLSNLDYNIPKQKEATLKPSLALAAAVASAALFFQTSLAESFERNPVDYITLIDNVQIHTHSHRVNAQSKFDLTFTLHNGHQKIRLALEPNNDIIPDDLAITVLGSDGSVAAAHPVLRSDQKVFKGQAFIQRHGLDGWSAAGWARIIVLKDGEKPVFDGAFRIDGNNHHIETAAKYRLVKHKGDPSVQLPDQRAADTTMVVWRDSDIIPLDYTQSELKRRSTAGSALCDSDTLTFNSKYDPVARDFSPLQSMPTHQLFGRQSIDGGGGGDPAGNLYASIGSVNGCPTTKKVALVGIATDCTYWGIFGSKDAIQKHVLGVVNKASELYESTFKISLAVRNLTVIEANCSSGGTSATPWNVDCSPDFSITNRLNTFSAWRGKSQDKNAYWTLLTKCPTDNAVGLAWRGQLCRQGSAPNGGTNDTIASTNVVVNGPTEWQIFAHETGHTFGAVHDCTPDLCPVKQSAQSCCPLKVGGCDAGAQFIMNPSTGNGITQFSPCTIGNICSGLMGNVKSDCLTDNKNVETITEGVCGNGIVEPGEDCDCGGTEGCGTNKCCNSKTCKFSQNAVCDPANEDCCSDNCQFAGSGTVCRASTGECDPEEKCPGNSANCPPDEHKKAGESCGTGLECASGQCTSRDRQCQVAAGGLTHSNNTKACRNDCLMLCESPSFMGGSCAFYNQNFLDGTSCSGGGRCQDGQCKGSSWWKEFTQWFLGNKAISIPVTCVVGLLVIAVLLSCVCSCVRRAGRRRVVRNKPVSPPPSNGSSGAWNPYANAQWRPQPGPTMSPANGFDVPPPPGPPRGEVYGNNNSFGNGVHDFAPPPHPPPTYNYGNRGSGPRYA</sequence>
<dbReference type="Pfam" id="PF00200">
    <property type="entry name" value="Disintegrin"/>
    <property type="match status" value="1"/>
</dbReference>
<evidence type="ECO:0000256" key="4">
    <source>
        <dbReference type="PROSITE-ProRule" id="PRU00276"/>
    </source>
</evidence>
<dbReference type="OMA" id="YGLQQNF"/>
<keyword evidence="6" id="KW-0812">Transmembrane</keyword>
<feature type="domain" description="Peptidase M12B" evidence="8">
    <location>
        <begin position="361"/>
        <end position="573"/>
    </location>
</feature>
<reference evidence="9 10" key="1">
    <citation type="journal article" date="2011" name="Genome Biol.">
        <title>Genome sequence of the insect pathogenic fungus Cordyceps militaris, a valued traditional Chinese medicine.</title>
        <authorList>
            <person name="Zheng P."/>
            <person name="Xia Y."/>
            <person name="Xiao G."/>
            <person name="Xiong C."/>
            <person name="Hu X."/>
            <person name="Zhang S."/>
            <person name="Zheng H."/>
            <person name="Huang Y."/>
            <person name="Zhou Y."/>
            <person name="Wang S."/>
            <person name="Zhao G.P."/>
            <person name="Liu X."/>
            <person name="St Leger R.J."/>
            <person name="Wang C."/>
        </authorList>
    </citation>
    <scope>NUCLEOTIDE SEQUENCE [LARGE SCALE GENOMIC DNA]</scope>
    <source>
        <strain evidence="9 10">CM01</strain>
    </source>
</reference>
<dbReference type="VEuPathDB" id="FungiDB:CCM_08868"/>
<dbReference type="GO" id="GO:0046872">
    <property type="term" value="F:metal ion binding"/>
    <property type="evidence" value="ECO:0007669"/>
    <property type="project" value="UniProtKB-KW"/>
</dbReference>
<dbReference type="GO" id="GO:0004222">
    <property type="term" value="F:metalloendopeptidase activity"/>
    <property type="evidence" value="ECO:0007669"/>
    <property type="project" value="InterPro"/>
</dbReference>
<dbReference type="CDD" id="cd04271">
    <property type="entry name" value="ZnMc_ADAM_fungal"/>
    <property type="match status" value="1"/>
</dbReference>
<dbReference type="PANTHER" id="PTHR11905">
    <property type="entry name" value="ADAM A DISINTEGRIN AND METALLOPROTEASE DOMAIN"/>
    <property type="match status" value="1"/>
</dbReference>
<feature type="transmembrane region" description="Helical" evidence="6">
    <location>
        <begin position="786"/>
        <end position="810"/>
    </location>
</feature>
<dbReference type="STRING" id="983644.G3JSC3"/>
<name>G3JSC3_CORMM</name>
<dbReference type="SUPFAM" id="SSF57552">
    <property type="entry name" value="Blood coagulation inhibitor (disintegrin)"/>
    <property type="match status" value="1"/>
</dbReference>
<comment type="function">
    <text evidence="2">Probable zinc protease.</text>
</comment>
<dbReference type="HOGENOM" id="CLU_012383_1_0_1"/>
<dbReference type="KEGG" id="cmt:CCM_08868"/>
<accession>G3JSC3</accession>
<dbReference type="InterPro" id="IPR024079">
    <property type="entry name" value="MetalloPept_cat_dom_sf"/>
</dbReference>
<protein>
    <recommendedName>
        <fullName evidence="3">Disintegrin and metalloproteinase domain-containing protein B</fullName>
    </recommendedName>
</protein>
<evidence type="ECO:0000313" key="10">
    <source>
        <dbReference type="Proteomes" id="UP000001610"/>
    </source>
</evidence>
<feature type="domain" description="Disintegrin" evidence="7">
    <location>
        <begin position="597"/>
        <end position="687"/>
    </location>
</feature>
<feature type="binding site" evidence="4">
    <location>
        <position position="512"/>
    </location>
    <ligand>
        <name>Zn(2+)</name>
        <dbReference type="ChEBI" id="CHEBI:29105"/>
        <note>catalytic</note>
    </ligand>
</feature>
<dbReference type="PROSITE" id="PS50214">
    <property type="entry name" value="DISINTEGRIN_2"/>
    <property type="match status" value="1"/>
</dbReference>
<evidence type="ECO:0000256" key="1">
    <source>
        <dbReference type="ARBA" id="ARBA00023157"/>
    </source>
</evidence>
<gene>
    <name evidence="9" type="ORF">CCM_08868</name>
</gene>
<dbReference type="EMBL" id="JH126405">
    <property type="protein sequence ID" value="EGX88822.1"/>
    <property type="molecule type" value="Genomic_DNA"/>
</dbReference>
<dbReference type="FunFam" id="4.10.70.10:FF:000003">
    <property type="entry name" value="Disintegrin and metalloproteinase domain-containing protein 17"/>
    <property type="match status" value="1"/>
</dbReference>
<keyword evidence="4" id="KW-0862">Zinc</keyword>
<proteinExistence type="predicted"/>
<dbReference type="InterPro" id="IPR001762">
    <property type="entry name" value="Disintegrin_dom"/>
</dbReference>
<dbReference type="PANTHER" id="PTHR11905:SF159">
    <property type="entry name" value="ADAM METALLOPROTEASE"/>
    <property type="match status" value="1"/>
</dbReference>
<dbReference type="InterPro" id="IPR036436">
    <property type="entry name" value="Disintegrin_dom_sf"/>
</dbReference>
<dbReference type="GeneID" id="18170873"/>
<dbReference type="SUPFAM" id="SSF55486">
    <property type="entry name" value="Metalloproteases ('zincins'), catalytic domain"/>
    <property type="match status" value="1"/>
</dbReference>
<keyword evidence="6" id="KW-1133">Transmembrane helix</keyword>
<organism evidence="9 10">
    <name type="scientific">Cordyceps militaris (strain CM01)</name>
    <name type="common">Caterpillar fungus</name>
    <dbReference type="NCBI Taxonomy" id="983644"/>
    <lineage>
        <taxon>Eukaryota</taxon>
        <taxon>Fungi</taxon>
        <taxon>Dikarya</taxon>
        <taxon>Ascomycota</taxon>
        <taxon>Pezizomycotina</taxon>
        <taxon>Sordariomycetes</taxon>
        <taxon>Hypocreomycetidae</taxon>
        <taxon>Hypocreales</taxon>
        <taxon>Cordycipitaceae</taxon>
        <taxon>Cordyceps</taxon>
    </lineage>
</organism>
<dbReference type="InterPro" id="IPR034028">
    <property type="entry name" value="ZnMc_ADAM_fungal"/>
</dbReference>
<keyword evidence="4" id="KW-0479">Metal-binding</keyword>
<dbReference type="Pfam" id="PF13688">
    <property type="entry name" value="Reprolysin_5"/>
    <property type="match status" value="1"/>
</dbReference>
<dbReference type="AlphaFoldDB" id="G3JSC3"/>
<evidence type="ECO:0000313" key="9">
    <source>
        <dbReference type="EMBL" id="EGX88822.1"/>
    </source>
</evidence>
<dbReference type="InParanoid" id="G3JSC3"/>
<evidence type="ECO:0000256" key="5">
    <source>
        <dbReference type="SAM" id="MobiDB-lite"/>
    </source>
</evidence>
<evidence type="ECO:0000259" key="8">
    <source>
        <dbReference type="PROSITE" id="PS50215"/>
    </source>
</evidence>
<keyword evidence="6" id="KW-0472">Membrane</keyword>
<feature type="binding site" evidence="4">
    <location>
        <position position="522"/>
    </location>
    <ligand>
        <name>Zn(2+)</name>
        <dbReference type="ChEBI" id="CHEBI:29105"/>
        <note>catalytic</note>
    </ligand>
</feature>
<feature type="region of interest" description="Disordered" evidence="5">
    <location>
        <begin position="820"/>
        <end position="907"/>
    </location>
</feature>
<dbReference type="GO" id="GO:0006508">
    <property type="term" value="P:proteolysis"/>
    <property type="evidence" value="ECO:0007669"/>
    <property type="project" value="InterPro"/>
</dbReference>
<dbReference type="PROSITE" id="PS50215">
    <property type="entry name" value="ADAM_MEPRO"/>
    <property type="match status" value="1"/>
</dbReference>
<evidence type="ECO:0000256" key="6">
    <source>
        <dbReference type="SAM" id="Phobius"/>
    </source>
</evidence>
<dbReference type="InterPro" id="IPR001590">
    <property type="entry name" value="Peptidase_M12B"/>
</dbReference>
<dbReference type="RefSeq" id="XP_006674067.1">
    <property type="nucleotide sequence ID" value="XM_006674004.1"/>
</dbReference>
<dbReference type="Gene3D" id="3.40.390.10">
    <property type="entry name" value="Collagenase (Catalytic Domain)"/>
    <property type="match status" value="1"/>
</dbReference>
<dbReference type="Gene3D" id="4.10.70.10">
    <property type="entry name" value="Disintegrin domain"/>
    <property type="match status" value="1"/>
</dbReference>
<dbReference type="SMART" id="SM00050">
    <property type="entry name" value="DISIN"/>
    <property type="match status" value="1"/>
</dbReference>
<dbReference type="eggNOG" id="KOG3607">
    <property type="taxonomic scope" value="Eukaryota"/>
</dbReference>
<comment type="caution">
    <text evidence="4">Lacks conserved residue(s) required for the propagation of feature annotation.</text>
</comment>
<feature type="binding site" evidence="4">
    <location>
        <position position="516"/>
    </location>
    <ligand>
        <name>Zn(2+)</name>
        <dbReference type="ChEBI" id="CHEBI:29105"/>
        <note>catalytic</note>
    </ligand>
</feature>
<evidence type="ECO:0000256" key="3">
    <source>
        <dbReference type="ARBA" id="ARBA00074021"/>
    </source>
</evidence>